<dbReference type="EMBL" id="FMXR01000006">
    <property type="protein sequence ID" value="SDB08991.1"/>
    <property type="molecule type" value="Genomic_DNA"/>
</dbReference>
<keyword evidence="1" id="KW-0812">Transmembrane</keyword>
<organism evidence="2 3">
    <name type="scientific">Eubacterium oxidoreducens</name>
    <dbReference type="NCBI Taxonomy" id="1732"/>
    <lineage>
        <taxon>Bacteria</taxon>
        <taxon>Bacillati</taxon>
        <taxon>Bacillota</taxon>
        <taxon>Clostridia</taxon>
        <taxon>Eubacteriales</taxon>
        <taxon>Eubacteriaceae</taxon>
        <taxon>Eubacterium</taxon>
    </lineage>
</organism>
<sequence length="169" mass="19543">MSFIEITEFKNLYLHVMSAILIIYLVIECVIGGIRVVQKKPKEASYGVKRLMLVVVGGISLEMVAVFQPRWQIVFVFVGLAIFGLIMREVSKKIYINAYTKCLYIIAEEENIDVSKVEKPDTKEIEHWTPKWLYVLVAVAPFAILELIDKLNELGMLPWATAFIKWWFK</sequence>
<evidence type="ECO:0000256" key="1">
    <source>
        <dbReference type="SAM" id="Phobius"/>
    </source>
</evidence>
<dbReference type="RefSeq" id="WP_090172145.1">
    <property type="nucleotide sequence ID" value="NZ_FMXR01000006.1"/>
</dbReference>
<feature type="transmembrane region" description="Helical" evidence="1">
    <location>
        <begin position="48"/>
        <end position="67"/>
    </location>
</feature>
<feature type="transmembrane region" description="Helical" evidence="1">
    <location>
        <begin position="73"/>
        <end position="91"/>
    </location>
</feature>
<dbReference type="AlphaFoldDB" id="A0A1G6AKS2"/>
<keyword evidence="1" id="KW-0472">Membrane</keyword>
<gene>
    <name evidence="2" type="ORF">SAMN02910417_00643</name>
</gene>
<accession>A0A1G6AKS2</accession>
<name>A0A1G6AKS2_EUBOX</name>
<evidence type="ECO:0000313" key="3">
    <source>
        <dbReference type="Proteomes" id="UP000199228"/>
    </source>
</evidence>
<dbReference type="STRING" id="1732.SAMN02910417_00643"/>
<evidence type="ECO:0000313" key="2">
    <source>
        <dbReference type="EMBL" id="SDB08991.1"/>
    </source>
</evidence>
<dbReference type="Proteomes" id="UP000199228">
    <property type="component" value="Unassembled WGS sequence"/>
</dbReference>
<reference evidence="2 3" key="1">
    <citation type="submission" date="2016-10" db="EMBL/GenBank/DDBJ databases">
        <authorList>
            <person name="de Groot N.N."/>
        </authorList>
    </citation>
    <scope>NUCLEOTIDE SEQUENCE [LARGE SCALE GENOMIC DNA]</scope>
    <source>
        <strain evidence="2 3">DSM 3217</strain>
    </source>
</reference>
<protein>
    <submittedName>
        <fullName evidence="2">Uncharacterized protein</fullName>
    </submittedName>
</protein>
<proteinExistence type="predicted"/>
<feature type="transmembrane region" description="Helical" evidence="1">
    <location>
        <begin position="12"/>
        <end position="36"/>
    </location>
</feature>
<keyword evidence="1" id="KW-1133">Transmembrane helix</keyword>
<keyword evidence="3" id="KW-1185">Reference proteome</keyword>